<reference evidence="1 2" key="1">
    <citation type="submission" date="2016-04" db="EMBL/GenBank/DDBJ databases">
        <title>Genome analyses suggest a sexual origin of heterokaryosis in a supposedly ancient asexual fungus.</title>
        <authorList>
            <person name="Ropars J."/>
            <person name="Sedzielewska K."/>
            <person name="Noel J."/>
            <person name="Charron P."/>
            <person name="Farinelli L."/>
            <person name="Marton T."/>
            <person name="Kruger M."/>
            <person name="Pelin A."/>
            <person name="Brachmann A."/>
            <person name="Corradi N."/>
        </authorList>
    </citation>
    <scope>NUCLEOTIDE SEQUENCE [LARGE SCALE GENOMIC DNA]</scope>
    <source>
        <strain evidence="1 2">C2</strain>
    </source>
</reference>
<evidence type="ECO:0000313" key="1">
    <source>
        <dbReference type="EMBL" id="PKK67051.1"/>
    </source>
</evidence>
<evidence type="ECO:0008006" key="3">
    <source>
        <dbReference type="Google" id="ProtNLM"/>
    </source>
</evidence>
<comment type="caution">
    <text evidence="1">The sequence shown here is derived from an EMBL/GenBank/DDBJ whole genome shotgun (WGS) entry which is preliminary data.</text>
</comment>
<dbReference type="VEuPathDB" id="FungiDB:RhiirA1_542956"/>
<dbReference type="VEuPathDB" id="FungiDB:RhiirA1_477199"/>
<protein>
    <recommendedName>
        <fullName evidence="3">Crinkler family protein</fullName>
    </recommendedName>
</protein>
<organism evidence="1 2">
    <name type="scientific">Rhizophagus irregularis</name>
    <dbReference type="NCBI Taxonomy" id="588596"/>
    <lineage>
        <taxon>Eukaryota</taxon>
        <taxon>Fungi</taxon>
        <taxon>Fungi incertae sedis</taxon>
        <taxon>Mucoromycota</taxon>
        <taxon>Glomeromycotina</taxon>
        <taxon>Glomeromycetes</taxon>
        <taxon>Glomerales</taxon>
        <taxon>Glomeraceae</taxon>
        <taxon>Rhizophagus</taxon>
    </lineage>
</organism>
<dbReference type="VEuPathDB" id="FungiDB:RhiirFUN_025314"/>
<proteinExistence type="predicted"/>
<dbReference type="EMBL" id="LLXL01001011">
    <property type="protein sequence ID" value="PKK67051.1"/>
    <property type="molecule type" value="Genomic_DNA"/>
</dbReference>
<dbReference type="AlphaFoldDB" id="A0A2N1MZH6"/>
<accession>A0A2N1MZH6</accession>
<dbReference type="Proteomes" id="UP000233469">
    <property type="component" value="Unassembled WGS sequence"/>
</dbReference>
<gene>
    <name evidence="1" type="ORF">RhiirC2_714403</name>
</gene>
<name>A0A2N1MZH6_9GLOM</name>
<dbReference type="VEuPathDB" id="FungiDB:RhiirFUN_001977"/>
<sequence length="553" mass="62866">MSPTPALENDGAVLNMLNDSGKYSPRNDQDLRDMLQMFVAKSIFKFTVFIETPSKPFNEWTFPKVCELYGLSDDPNPSIDVYPIFSCGSADLNNEKSQGVVKHLLAELKLRQKTTPLDMTYEATKSIYSYCYLASGVSFYEKNFKIIPEKLIAGHNGQGNLDYAIECRSTNRVVGLVEVKRDDFKQGFAQATVQMESSLTCRKRKANEIDDEDDMDKVWGIVTDAEKWYFMECTLDEERKPSFTLSEPAVVVYNDENMENMVKKVLSHIIWLLEEAQKPMEASQSGEGSRVIKKRKSLSKITKNNGEICKDDQGDCVYYDDIMTVNKPFGQSSSYIIFSNPMSLINFNENIPFLVVTSSFFIEKISILIGIAIIMYTVKRNTEINKRLTAEIHKINSHYTAEIALINARIGIFVAEAQGILDRINNIEQIVNEEKRRREEANRVNYFMSTAQSETAQGQNGTESINSFASSFSSNISSEGVSYDIWTRFKQIVNRIMAEKNLTLDEACNRIAVEINDYGIGKICAQTIKNFYKTNNSHSKTLDKISVWVRNNE</sequence>
<dbReference type="VEuPathDB" id="FungiDB:FUN_020932"/>
<evidence type="ECO:0000313" key="2">
    <source>
        <dbReference type="Proteomes" id="UP000233469"/>
    </source>
</evidence>
<reference evidence="1 2" key="2">
    <citation type="submission" date="2017-10" db="EMBL/GenBank/DDBJ databases">
        <title>Extensive intraspecific genome diversity in a model arbuscular mycorrhizal fungus.</title>
        <authorList>
            <person name="Chen E.C.H."/>
            <person name="Morin E."/>
            <person name="Baudet D."/>
            <person name="Noel J."/>
            <person name="Ndikumana S."/>
            <person name="Charron P."/>
            <person name="St-Onge C."/>
            <person name="Giorgi J."/>
            <person name="Grigoriev I.V."/>
            <person name="Roux C."/>
            <person name="Martin F.M."/>
            <person name="Corradi N."/>
        </authorList>
    </citation>
    <scope>NUCLEOTIDE SEQUENCE [LARGE SCALE GENOMIC DNA]</scope>
    <source>
        <strain evidence="1 2">C2</strain>
    </source>
</reference>